<name>Q8HA22_9CAUD</name>
<accession>Q8HA22</accession>
<evidence type="ECO:0000313" key="1">
    <source>
        <dbReference type="EMBL" id="CAC95097.1"/>
    </source>
</evidence>
<reference evidence="1" key="2">
    <citation type="submission" date="2001-09" db="EMBL/GenBank/DDBJ databases">
        <title>Identification of Shigatoxin producing prophages in E.coli from bovine reveal new insights into toxic phage evolution.</title>
        <authorList>
            <person name="El-Sayed A.A.A."/>
            <person name="Wieler L.H."/>
            <person name="Baljer G."/>
            <person name="Stamm I."/>
            <person name="Kroeger M."/>
        </authorList>
    </citation>
    <scope>NUCLEOTIDE SEQUENCE</scope>
</reference>
<proteinExistence type="predicted"/>
<protein>
    <submittedName>
        <fullName evidence="1">Uncharacterized protein</fullName>
    </submittedName>
</protein>
<reference evidence="1" key="1">
    <citation type="thesis" date="2000" institute="Department of Veterinary Medicine" country="Justus-Liebig-University, D-35392 Giessen, Germany">
        <title>Molecular characterisation of two shigatoxin encoding bacteriophages from enterohaemorrhagic Escherichia coli.</title>
        <authorList>
            <person name="El-Sayed A.A.A."/>
        </authorList>
    </citation>
    <scope>NUCLEOTIDE SEQUENCE</scope>
</reference>
<sequence length="23" mass="2775">MMIYSGLYSSNASKIWRRDWRPG</sequence>
<organism evidence="1">
    <name type="scientific">Enterobacteria phage Nil2</name>
    <dbReference type="NCBI Taxonomy" id="173829"/>
    <lineage>
        <taxon>Viruses</taxon>
        <taxon>Duplodnaviria</taxon>
        <taxon>Heunggongvirae</taxon>
        <taxon>Uroviricota</taxon>
        <taxon>Caudoviricetes</taxon>
        <taxon>Sepvirinae</taxon>
        <taxon>Traversvirus</taxon>
    </lineage>
</organism>
<dbReference type="EMBL" id="AJ413274">
    <property type="protein sequence ID" value="CAC95097.1"/>
    <property type="molecule type" value="Genomic_DNA"/>
</dbReference>